<dbReference type="Gene3D" id="1.20.1720.10">
    <property type="entry name" value="Multidrug resistance protein D"/>
    <property type="match status" value="2"/>
</dbReference>
<dbReference type="STRING" id="60169.A0A1V6NHH7"/>
<dbReference type="Proteomes" id="UP000191408">
    <property type="component" value="Unassembled WGS sequence"/>
</dbReference>
<feature type="transmembrane region" description="Helical" evidence="5">
    <location>
        <begin position="161"/>
        <end position="184"/>
    </location>
</feature>
<dbReference type="EMBL" id="MDYM01000008">
    <property type="protein sequence ID" value="OQD64027.1"/>
    <property type="molecule type" value="Genomic_DNA"/>
</dbReference>
<evidence type="ECO:0000256" key="5">
    <source>
        <dbReference type="SAM" id="Phobius"/>
    </source>
</evidence>
<evidence type="ECO:0000313" key="7">
    <source>
        <dbReference type="Proteomes" id="UP000191408"/>
    </source>
</evidence>
<protein>
    <recommendedName>
        <fullName evidence="8">Major facilitator superfamily (MFS) profile domain-containing protein</fullName>
    </recommendedName>
</protein>
<dbReference type="PANTHER" id="PTHR23502">
    <property type="entry name" value="MAJOR FACILITATOR SUPERFAMILY"/>
    <property type="match status" value="1"/>
</dbReference>
<comment type="caution">
    <text evidence="6">The sequence shown here is derived from an EMBL/GenBank/DDBJ whole genome shotgun (WGS) entry which is preliminary data.</text>
</comment>
<reference evidence="7" key="1">
    <citation type="journal article" date="2017" name="Nat. Microbiol.">
        <title>Global analysis of biosynthetic gene clusters reveals vast potential of secondary metabolite production in Penicillium species.</title>
        <authorList>
            <person name="Nielsen J.C."/>
            <person name="Grijseels S."/>
            <person name="Prigent S."/>
            <person name="Ji B."/>
            <person name="Dainat J."/>
            <person name="Nielsen K.F."/>
            <person name="Frisvad J.C."/>
            <person name="Workman M."/>
            <person name="Nielsen J."/>
        </authorList>
    </citation>
    <scope>NUCLEOTIDE SEQUENCE [LARGE SCALE GENOMIC DNA]</scope>
    <source>
        <strain evidence="7">IBT 4502</strain>
    </source>
</reference>
<name>A0A1V6NHH7_PENPO</name>
<dbReference type="GO" id="GO:0022857">
    <property type="term" value="F:transmembrane transporter activity"/>
    <property type="evidence" value="ECO:0007669"/>
    <property type="project" value="InterPro"/>
</dbReference>
<keyword evidence="3 5" id="KW-1133">Transmembrane helix</keyword>
<keyword evidence="4 5" id="KW-0472">Membrane</keyword>
<keyword evidence="2 5" id="KW-0812">Transmembrane</keyword>
<evidence type="ECO:0000256" key="1">
    <source>
        <dbReference type="ARBA" id="ARBA00004141"/>
    </source>
</evidence>
<keyword evidence="7" id="KW-1185">Reference proteome</keyword>
<proteinExistence type="predicted"/>
<organism evidence="6 7">
    <name type="scientific">Penicillium polonicum</name>
    <dbReference type="NCBI Taxonomy" id="60169"/>
    <lineage>
        <taxon>Eukaryota</taxon>
        <taxon>Fungi</taxon>
        <taxon>Dikarya</taxon>
        <taxon>Ascomycota</taxon>
        <taxon>Pezizomycotina</taxon>
        <taxon>Eurotiomycetes</taxon>
        <taxon>Eurotiomycetidae</taxon>
        <taxon>Eurotiales</taxon>
        <taxon>Aspergillaceae</taxon>
        <taxon>Penicillium</taxon>
    </lineage>
</organism>
<gene>
    <name evidence="6" type="ORF">PENPOL_c008G08827</name>
</gene>
<sequence>MSQPISNGNPRQVCDGINNKRAVTENAFQETAEIQQRRQSLTIDFEESDPGNPLNWPGSKKWTITLVFSLSVFLRPLSSSIVAPELSTLKDELHMDSSLEAVLVLSTFVLTYCLGPLILGPLSEIFGRAAFLHSGNSFYLIFNLVGAGIISDCFRKEERGWVIAIYNLGLVFGPSLGAVVGGFITQYTTWRWAFWATSTFDGLDLAWFACYGGDISTRHPCEEKSENVENGFDKLSSIEDTL</sequence>
<dbReference type="AlphaFoldDB" id="A0A1V6NHH7"/>
<dbReference type="SUPFAM" id="SSF103473">
    <property type="entry name" value="MFS general substrate transporter"/>
    <property type="match status" value="1"/>
</dbReference>
<feature type="transmembrane region" description="Helical" evidence="5">
    <location>
        <begin position="125"/>
        <end position="149"/>
    </location>
</feature>
<accession>A0A1V6NHH7</accession>
<dbReference type="InterPro" id="IPR036259">
    <property type="entry name" value="MFS_trans_sf"/>
</dbReference>
<evidence type="ECO:0008006" key="8">
    <source>
        <dbReference type="Google" id="ProtNLM"/>
    </source>
</evidence>
<evidence type="ECO:0000256" key="2">
    <source>
        <dbReference type="ARBA" id="ARBA00022692"/>
    </source>
</evidence>
<feature type="transmembrane region" description="Helical" evidence="5">
    <location>
        <begin position="99"/>
        <end position="119"/>
    </location>
</feature>
<dbReference type="GO" id="GO:0016020">
    <property type="term" value="C:membrane"/>
    <property type="evidence" value="ECO:0007669"/>
    <property type="project" value="UniProtKB-SubCell"/>
</dbReference>
<dbReference type="Pfam" id="PF07690">
    <property type="entry name" value="MFS_1"/>
    <property type="match status" value="1"/>
</dbReference>
<evidence type="ECO:0000256" key="3">
    <source>
        <dbReference type="ARBA" id="ARBA00022989"/>
    </source>
</evidence>
<evidence type="ECO:0000313" key="6">
    <source>
        <dbReference type="EMBL" id="OQD64027.1"/>
    </source>
</evidence>
<dbReference type="PANTHER" id="PTHR23502:SF60">
    <property type="entry name" value="MAJOR FACILITATOR SUPERFAMILY (MFS) PROFILE DOMAIN-CONTAINING PROTEIN-RELATED"/>
    <property type="match status" value="1"/>
</dbReference>
<dbReference type="OrthoDB" id="6770063at2759"/>
<comment type="subcellular location">
    <subcellularLocation>
        <location evidence="1">Membrane</location>
        <topology evidence="1">Multi-pass membrane protein</topology>
    </subcellularLocation>
</comment>
<evidence type="ECO:0000256" key="4">
    <source>
        <dbReference type="ARBA" id="ARBA00023136"/>
    </source>
</evidence>
<dbReference type="InterPro" id="IPR011701">
    <property type="entry name" value="MFS"/>
</dbReference>